<evidence type="ECO:0000313" key="2">
    <source>
        <dbReference type="EMBL" id="TID22275.1"/>
    </source>
</evidence>
<gene>
    <name evidence="2" type="ORF">E6O75_ATG11069</name>
</gene>
<organism evidence="2 3">
    <name type="scientific">Venturia nashicola</name>
    <dbReference type="NCBI Taxonomy" id="86259"/>
    <lineage>
        <taxon>Eukaryota</taxon>
        <taxon>Fungi</taxon>
        <taxon>Dikarya</taxon>
        <taxon>Ascomycota</taxon>
        <taxon>Pezizomycotina</taxon>
        <taxon>Dothideomycetes</taxon>
        <taxon>Pleosporomycetidae</taxon>
        <taxon>Venturiales</taxon>
        <taxon>Venturiaceae</taxon>
        <taxon>Venturia</taxon>
    </lineage>
</organism>
<dbReference type="OrthoDB" id="3916249at2759"/>
<dbReference type="Proteomes" id="UP000298493">
    <property type="component" value="Unassembled WGS sequence"/>
</dbReference>
<accession>A0A4Z1P334</accession>
<feature type="region of interest" description="Disordered" evidence="1">
    <location>
        <begin position="212"/>
        <end position="271"/>
    </location>
</feature>
<feature type="compositionally biased region" description="Polar residues" evidence="1">
    <location>
        <begin position="248"/>
        <end position="271"/>
    </location>
</feature>
<evidence type="ECO:0000313" key="3">
    <source>
        <dbReference type="Proteomes" id="UP000298493"/>
    </source>
</evidence>
<dbReference type="AlphaFoldDB" id="A0A4Z1P334"/>
<evidence type="ECO:0000256" key="1">
    <source>
        <dbReference type="SAM" id="MobiDB-lite"/>
    </source>
</evidence>
<proteinExistence type="predicted"/>
<name>A0A4Z1P334_9PEZI</name>
<reference evidence="2 3" key="1">
    <citation type="submission" date="2019-04" db="EMBL/GenBank/DDBJ databases">
        <title>High contiguity whole genome sequence and gene annotation resource for two Venturia nashicola isolates.</title>
        <authorList>
            <person name="Prokchorchik M."/>
            <person name="Won K."/>
            <person name="Lee Y."/>
            <person name="Choi E.D."/>
            <person name="Segonzac C."/>
            <person name="Sohn K.H."/>
        </authorList>
    </citation>
    <scope>NUCLEOTIDE SEQUENCE [LARGE SCALE GENOMIC DNA]</scope>
    <source>
        <strain evidence="2 3">PRI2</strain>
    </source>
</reference>
<keyword evidence="3" id="KW-1185">Reference proteome</keyword>
<protein>
    <submittedName>
        <fullName evidence="2">Uncharacterized protein</fullName>
    </submittedName>
</protein>
<dbReference type="EMBL" id="SNSC02000008">
    <property type="protein sequence ID" value="TID22275.1"/>
    <property type="molecule type" value="Genomic_DNA"/>
</dbReference>
<feature type="compositionally biased region" description="Polar residues" evidence="1">
    <location>
        <begin position="219"/>
        <end position="233"/>
    </location>
</feature>
<sequence>MDPITITATIFSIINLIDQANRLLAGLNSAPGEFARFLSQVKSLTSILSNIHTDIIVDRDSIINRSKTLKEEKRLDLNNLIKQCGKGVRRVQGILDDYKGVTRRGFRTRDKLRWTREGKKEVEASLADLQSLTGLVNLFITKEVAQGVGRLEKGTEEQWGVERRRERQRNKETRALFAHFGIKMPQDPGQDIANVFAISIFVSRWVGRLRTRKAPPQSGRVSTPASQPNSGRTNRPDPIPPLTPPLTRKNSLRSGAHQTRLVTPQPTTTVPGLQLRGWRVASDSYVIGPKTHRGKQLKRTPSQLQELANMAQLGHKALHRRHHAVKWLMGQLGSQWTFVGGRSEGGERFTIVVKRD</sequence>
<comment type="caution">
    <text evidence="2">The sequence shown here is derived from an EMBL/GenBank/DDBJ whole genome shotgun (WGS) entry which is preliminary data.</text>
</comment>